<dbReference type="InterPro" id="IPR007630">
    <property type="entry name" value="RNA_pol_sigma70_r4"/>
</dbReference>
<dbReference type="EMBL" id="LHQL01000011">
    <property type="protein sequence ID" value="OOQ49016.1"/>
    <property type="molecule type" value="Genomic_DNA"/>
</dbReference>
<dbReference type="GO" id="GO:0016987">
    <property type="term" value="F:sigma factor activity"/>
    <property type="evidence" value="ECO:0007669"/>
    <property type="project" value="UniProtKB-KW"/>
</dbReference>
<keyword evidence="3" id="KW-0731">Sigma factor</keyword>
<dbReference type="Gene3D" id="1.10.1740.10">
    <property type="match status" value="1"/>
</dbReference>
<sequence length="182" mass="20105">MNVTVIGSASAGTSEERALRDLYLEHGPDLYAYVLRLLEGDTHRAEDVVQETLLRCWSKQNLADGEGMAVRPWMFRVARNLVIDGHRVRMARPTEVSGATWLTERGADTDHIDRMLSSVVVRDALRALSPAHQDVLLATFFADRTTKQAAAVLGIPQGTVKSRVHYALRSLRVALEDRGAAA</sequence>
<dbReference type="Pfam" id="PF04545">
    <property type="entry name" value="Sigma70_r4"/>
    <property type="match status" value="1"/>
</dbReference>
<name>A0AAE7CM08_STRAT</name>
<dbReference type="GeneID" id="93955965"/>
<keyword evidence="4" id="KW-0238">DNA-binding</keyword>
<keyword evidence="10" id="KW-1185">Reference proteome</keyword>
<dbReference type="Proteomes" id="UP000502504">
    <property type="component" value="Chromosome"/>
</dbReference>
<dbReference type="PANTHER" id="PTHR43133:SF52">
    <property type="entry name" value="ECF RNA POLYMERASE SIGMA FACTOR SIGL"/>
    <property type="match status" value="1"/>
</dbReference>
<reference evidence="9 11" key="2">
    <citation type="submission" date="2020-03" db="EMBL/GenBank/DDBJ databases">
        <title>Is there a link between lipid content and antibiotic production in Streptomyces?</title>
        <authorList>
            <person name="David M."/>
            <person name="Lejeune C."/>
            <person name="Abreu S."/>
            <person name="Thibessard A."/>
            <person name="Leblond P."/>
            <person name="Chaminade P."/>
            <person name="Virolle M.-J."/>
        </authorList>
    </citation>
    <scope>NUCLEOTIDE SEQUENCE [LARGE SCALE GENOMIC DNA]</scope>
    <source>
        <strain evidence="9 11">DSM 41481</strain>
    </source>
</reference>
<dbReference type="InterPro" id="IPR014284">
    <property type="entry name" value="RNA_pol_sigma-70_dom"/>
</dbReference>
<evidence type="ECO:0000313" key="11">
    <source>
        <dbReference type="Proteomes" id="UP000502504"/>
    </source>
</evidence>
<dbReference type="InterPro" id="IPR013325">
    <property type="entry name" value="RNA_pol_sigma_r2"/>
</dbReference>
<dbReference type="SUPFAM" id="SSF88659">
    <property type="entry name" value="Sigma3 and sigma4 domains of RNA polymerase sigma factors"/>
    <property type="match status" value="1"/>
</dbReference>
<dbReference type="SUPFAM" id="SSF88946">
    <property type="entry name" value="Sigma2 domain of RNA polymerase sigma factors"/>
    <property type="match status" value="1"/>
</dbReference>
<keyword evidence="2" id="KW-0805">Transcription regulation</keyword>
<reference evidence="8 10" key="1">
    <citation type="submission" date="2015-07" db="EMBL/GenBank/DDBJ databases">
        <title>Draft Genome Sequence of Streptomyces antibioticus, IMRU 3720 reveals insights in the evolution of actinomycin biosynthetic gene clusters in Streptomyces.</title>
        <authorList>
            <person name="Crnovcic I."/>
            <person name="Ruckert C."/>
            <person name="Kalinowksi J."/>
            <person name="Keller U."/>
        </authorList>
    </citation>
    <scope>NUCLEOTIDE SEQUENCE [LARGE SCALE GENOMIC DNA]</scope>
    <source>
        <strain evidence="8 10">DSM 41481</strain>
    </source>
</reference>
<protein>
    <submittedName>
        <fullName evidence="8">RNA polymerase subunit sigma-70</fullName>
    </submittedName>
    <submittedName>
        <fullName evidence="9">Sigma-70 family RNA polymerase sigma factor</fullName>
    </submittedName>
</protein>
<evidence type="ECO:0000313" key="10">
    <source>
        <dbReference type="Proteomes" id="UP000190306"/>
    </source>
</evidence>
<evidence type="ECO:0000256" key="3">
    <source>
        <dbReference type="ARBA" id="ARBA00023082"/>
    </source>
</evidence>
<dbReference type="NCBIfam" id="TIGR02937">
    <property type="entry name" value="sigma70-ECF"/>
    <property type="match status" value="1"/>
</dbReference>
<dbReference type="GO" id="GO:0006352">
    <property type="term" value="P:DNA-templated transcription initiation"/>
    <property type="evidence" value="ECO:0007669"/>
    <property type="project" value="InterPro"/>
</dbReference>
<dbReference type="EMBL" id="CP050692">
    <property type="protein sequence ID" value="QIT45982.1"/>
    <property type="molecule type" value="Genomic_DNA"/>
</dbReference>
<dbReference type="RefSeq" id="WP_030790312.1">
    <property type="nucleotide sequence ID" value="NZ_CM007717.1"/>
</dbReference>
<dbReference type="InterPro" id="IPR039425">
    <property type="entry name" value="RNA_pol_sigma-70-like"/>
</dbReference>
<evidence type="ECO:0000259" key="7">
    <source>
        <dbReference type="Pfam" id="PF04545"/>
    </source>
</evidence>
<feature type="domain" description="RNA polymerase sigma-70 region 2" evidence="6">
    <location>
        <begin position="22"/>
        <end position="88"/>
    </location>
</feature>
<proteinExistence type="inferred from homology"/>
<comment type="similarity">
    <text evidence="1">Belongs to the sigma-70 factor family. ECF subfamily.</text>
</comment>
<dbReference type="CDD" id="cd06171">
    <property type="entry name" value="Sigma70_r4"/>
    <property type="match status" value="1"/>
</dbReference>
<accession>A0AAE7CM08</accession>
<dbReference type="InterPro" id="IPR036388">
    <property type="entry name" value="WH-like_DNA-bd_sf"/>
</dbReference>
<evidence type="ECO:0000256" key="5">
    <source>
        <dbReference type="ARBA" id="ARBA00023163"/>
    </source>
</evidence>
<keyword evidence="5" id="KW-0804">Transcription</keyword>
<dbReference type="InterPro" id="IPR007627">
    <property type="entry name" value="RNA_pol_sigma70_r2"/>
</dbReference>
<dbReference type="Proteomes" id="UP000190306">
    <property type="component" value="Chromosome"/>
</dbReference>
<evidence type="ECO:0000259" key="6">
    <source>
        <dbReference type="Pfam" id="PF04542"/>
    </source>
</evidence>
<dbReference type="AlphaFoldDB" id="A0AAE7CM08"/>
<dbReference type="PANTHER" id="PTHR43133">
    <property type="entry name" value="RNA POLYMERASE ECF-TYPE SIGMA FACTO"/>
    <property type="match status" value="1"/>
</dbReference>
<evidence type="ECO:0000256" key="1">
    <source>
        <dbReference type="ARBA" id="ARBA00010641"/>
    </source>
</evidence>
<gene>
    <name evidence="8" type="ORF">AFM16_22280</name>
    <name evidence="9" type="ORF">HCX60_22690</name>
</gene>
<evidence type="ECO:0000313" key="9">
    <source>
        <dbReference type="EMBL" id="QIT45982.1"/>
    </source>
</evidence>
<organism evidence="9 11">
    <name type="scientific">Streptomyces antibioticus</name>
    <dbReference type="NCBI Taxonomy" id="1890"/>
    <lineage>
        <taxon>Bacteria</taxon>
        <taxon>Bacillati</taxon>
        <taxon>Actinomycetota</taxon>
        <taxon>Actinomycetes</taxon>
        <taxon>Kitasatosporales</taxon>
        <taxon>Streptomycetaceae</taxon>
        <taxon>Streptomyces</taxon>
    </lineage>
</organism>
<evidence type="ECO:0000313" key="8">
    <source>
        <dbReference type="EMBL" id="OOQ49016.1"/>
    </source>
</evidence>
<dbReference type="Gene3D" id="1.10.10.10">
    <property type="entry name" value="Winged helix-like DNA-binding domain superfamily/Winged helix DNA-binding domain"/>
    <property type="match status" value="1"/>
</dbReference>
<feature type="domain" description="RNA polymerase sigma-70 region 4" evidence="7">
    <location>
        <begin position="124"/>
        <end position="172"/>
    </location>
</feature>
<dbReference type="Pfam" id="PF04542">
    <property type="entry name" value="Sigma70_r2"/>
    <property type="match status" value="1"/>
</dbReference>
<dbReference type="GO" id="GO:0003677">
    <property type="term" value="F:DNA binding"/>
    <property type="evidence" value="ECO:0007669"/>
    <property type="project" value="UniProtKB-KW"/>
</dbReference>
<dbReference type="InterPro" id="IPR013324">
    <property type="entry name" value="RNA_pol_sigma_r3/r4-like"/>
</dbReference>
<evidence type="ECO:0000256" key="2">
    <source>
        <dbReference type="ARBA" id="ARBA00023015"/>
    </source>
</evidence>
<evidence type="ECO:0000256" key="4">
    <source>
        <dbReference type="ARBA" id="ARBA00023125"/>
    </source>
</evidence>